<accession>A0A8H7PH06</accession>
<protein>
    <submittedName>
        <fullName evidence="2">Uncharacterized protein</fullName>
    </submittedName>
</protein>
<reference evidence="2" key="1">
    <citation type="submission" date="2020-12" db="EMBL/GenBank/DDBJ databases">
        <title>Metabolic potential, ecology and presence of endohyphal bacteria is reflected in genomic diversity of Mucoromycotina.</title>
        <authorList>
            <person name="Muszewska A."/>
            <person name="Okrasinska A."/>
            <person name="Steczkiewicz K."/>
            <person name="Drgas O."/>
            <person name="Orlowska M."/>
            <person name="Perlinska-Lenart U."/>
            <person name="Aleksandrzak-Piekarczyk T."/>
            <person name="Szatraj K."/>
            <person name="Zielenkiewicz U."/>
            <person name="Pilsyk S."/>
            <person name="Malc E."/>
            <person name="Mieczkowski P."/>
            <person name="Kruszewska J.S."/>
            <person name="Biernat P."/>
            <person name="Pawlowska J."/>
        </authorList>
    </citation>
    <scope>NUCLEOTIDE SEQUENCE</scope>
    <source>
        <strain evidence="2">WA0000067209</strain>
    </source>
</reference>
<gene>
    <name evidence="2" type="ORF">INT43_005183</name>
</gene>
<dbReference type="EMBL" id="JAEPQZ010000014">
    <property type="protein sequence ID" value="KAG2173763.1"/>
    <property type="molecule type" value="Genomic_DNA"/>
</dbReference>
<dbReference type="PROSITE" id="PS51257">
    <property type="entry name" value="PROKAR_LIPOPROTEIN"/>
    <property type="match status" value="1"/>
</dbReference>
<dbReference type="Proteomes" id="UP000654370">
    <property type="component" value="Unassembled WGS sequence"/>
</dbReference>
<dbReference type="AlphaFoldDB" id="A0A8H7PH06"/>
<name>A0A8H7PH06_MORIS</name>
<evidence type="ECO:0000313" key="2">
    <source>
        <dbReference type="EMBL" id="KAG2173763.1"/>
    </source>
</evidence>
<comment type="caution">
    <text evidence="2">The sequence shown here is derived from an EMBL/GenBank/DDBJ whole genome shotgun (WGS) entry which is preliminary data.</text>
</comment>
<evidence type="ECO:0000256" key="1">
    <source>
        <dbReference type="SAM" id="SignalP"/>
    </source>
</evidence>
<sequence>MKLSIGVTALAALAAVVGACERDCRLGVAHDFAGVYHGAIAHTLQLLKPELTQISVHDALPSQISAAVSEDALRAGIEAGVSSSIDKMISATTGETLDKLYYAELFNPNFAKDVFKGDCNAPLPETGKPRLTRKVPDPPGSSWTLEECEKMDYICGNPPSICHFLPQVKERLLNQTRVRLSQYSAVNGVFHHTLDTDVRNSIVSVLSREGAGSLVDDPIVDDMMNTIITKQLIGLSNWSKRDVQNLCRSSDQDILCNSWDAEIKKKILVWP</sequence>
<keyword evidence="1" id="KW-0732">Signal</keyword>
<feature type="chain" id="PRO_5034712355" evidence="1">
    <location>
        <begin position="20"/>
        <end position="271"/>
    </location>
</feature>
<proteinExistence type="predicted"/>
<feature type="signal peptide" evidence="1">
    <location>
        <begin position="1"/>
        <end position="19"/>
    </location>
</feature>
<organism evidence="2 3">
    <name type="scientific">Mortierella isabellina</name>
    <name type="common">Filamentous fungus</name>
    <name type="synonym">Umbelopsis isabellina</name>
    <dbReference type="NCBI Taxonomy" id="91625"/>
    <lineage>
        <taxon>Eukaryota</taxon>
        <taxon>Fungi</taxon>
        <taxon>Fungi incertae sedis</taxon>
        <taxon>Mucoromycota</taxon>
        <taxon>Mucoromycotina</taxon>
        <taxon>Umbelopsidomycetes</taxon>
        <taxon>Umbelopsidales</taxon>
        <taxon>Umbelopsidaceae</taxon>
        <taxon>Umbelopsis</taxon>
    </lineage>
</organism>
<dbReference type="OrthoDB" id="2324139at2759"/>
<keyword evidence="3" id="KW-1185">Reference proteome</keyword>
<evidence type="ECO:0000313" key="3">
    <source>
        <dbReference type="Proteomes" id="UP000654370"/>
    </source>
</evidence>